<accession>A0A7K3WVJ5</accession>
<protein>
    <submittedName>
        <fullName evidence="3">DUF2384 domain-containing protein</fullName>
    </submittedName>
</protein>
<proteinExistence type="predicted"/>
<evidence type="ECO:0000259" key="1">
    <source>
        <dbReference type="Pfam" id="PF09722"/>
    </source>
</evidence>
<comment type="caution">
    <text evidence="3">The sequence shown here is derived from an EMBL/GenBank/DDBJ whole genome shotgun (WGS) entry which is preliminary data.</text>
</comment>
<dbReference type="Pfam" id="PF09722">
    <property type="entry name" value="Xre_MbcA_ParS_C"/>
    <property type="match status" value="1"/>
</dbReference>
<name>A0A7K3WVJ5_9FLAO</name>
<feature type="domain" description="Antitoxin Xre/MbcA/ParS-like toxin-binding" evidence="1">
    <location>
        <begin position="113"/>
        <end position="161"/>
    </location>
</feature>
<dbReference type="EMBL" id="JAAGVY010000058">
    <property type="protein sequence ID" value="NEN25526.1"/>
    <property type="molecule type" value="Genomic_DNA"/>
</dbReference>
<dbReference type="InterPro" id="IPR024467">
    <property type="entry name" value="Xre/MbcA/ParS-like_toxin-bd"/>
</dbReference>
<evidence type="ECO:0000313" key="4">
    <source>
        <dbReference type="Proteomes" id="UP000486602"/>
    </source>
</evidence>
<keyword evidence="4" id="KW-1185">Reference proteome</keyword>
<reference evidence="3 4" key="1">
    <citation type="submission" date="2020-02" db="EMBL/GenBank/DDBJ databases">
        <title>Out from the shadows clarifying the taxonomy of the family Cryomorphaceae and related taxa by utilizing the GTDB taxonomic framework.</title>
        <authorList>
            <person name="Bowman J.P."/>
        </authorList>
    </citation>
    <scope>NUCLEOTIDE SEQUENCE [LARGE SCALE GENOMIC DNA]</scope>
    <source>
        <strain evidence="3 4">QSSC 1-22</strain>
    </source>
</reference>
<evidence type="ECO:0000313" key="3">
    <source>
        <dbReference type="EMBL" id="NEN25526.1"/>
    </source>
</evidence>
<sequence>MSTKPTSKRLSKSTRATTVAASINTPTRSTKFSPTWVVGNAKYSPDFKLEIIKRIRIGVKKTDWKALIRNIGATEKEFENILPTSISSMQQKTVYGKETSERIYELARLFGLGYDVFDTKDDFKNWLMTPSRSLGNKKPFDLLDSSLGFEMVESEIVRIRYNVYS</sequence>
<dbReference type="EMBL" id="JAAGVY010000048">
    <property type="protein sequence ID" value="NEN25319.1"/>
    <property type="molecule type" value="Genomic_DNA"/>
</dbReference>
<organism evidence="3 4">
    <name type="scientific">Cryomorpha ignava</name>
    <dbReference type="NCBI Taxonomy" id="101383"/>
    <lineage>
        <taxon>Bacteria</taxon>
        <taxon>Pseudomonadati</taxon>
        <taxon>Bacteroidota</taxon>
        <taxon>Flavobacteriia</taxon>
        <taxon>Flavobacteriales</taxon>
        <taxon>Cryomorphaceae</taxon>
        <taxon>Cryomorpha</taxon>
    </lineage>
</organism>
<dbReference type="Proteomes" id="UP000486602">
    <property type="component" value="Unassembled WGS sequence"/>
</dbReference>
<gene>
    <name evidence="2" type="ORF">G3O08_17620</name>
    <name evidence="3" type="ORF">G3O08_18700</name>
</gene>
<dbReference type="AlphaFoldDB" id="A0A7K3WVJ5"/>
<evidence type="ECO:0000313" key="2">
    <source>
        <dbReference type="EMBL" id="NEN25319.1"/>
    </source>
</evidence>
<dbReference type="RefSeq" id="WP_163286778.1">
    <property type="nucleotide sequence ID" value="NZ_JAAGVY010000048.1"/>
</dbReference>